<dbReference type="SUPFAM" id="SSF88697">
    <property type="entry name" value="PUA domain-like"/>
    <property type="match status" value="1"/>
</dbReference>
<protein>
    <submittedName>
        <fullName evidence="3">EVE domain-containing protein</fullName>
    </submittedName>
</protein>
<comment type="caution">
    <text evidence="3">The sequence shown here is derived from an EMBL/GenBank/DDBJ whole genome shotgun (WGS) entry which is preliminary data.</text>
</comment>
<dbReference type="SUPFAM" id="SSF52540">
    <property type="entry name" value="P-loop containing nucleoside triphosphate hydrolases"/>
    <property type="match status" value="1"/>
</dbReference>
<dbReference type="Gene3D" id="3.40.50.300">
    <property type="entry name" value="P-loop containing nucleotide triphosphate hydrolases"/>
    <property type="match status" value="1"/>
</dbReference>
<gene>
    <name evidence="3" type="ORF">ENN90_13195</name>
</gene>
<evidence type="ECO:0000259" key="1">
    <source>
        <dbReference type="Pfam" id="PF01878"/>
    </source>
</evidence>
<dbReference type="AlphaFoldDB" id="A0A831PS31"/>
<feature type="domain" description="EVE" evidence="1">
    <location>
        <begin position="53"/>
        <end position="118"/>
    </location>
</feature>
<dbReference type="InterPro" id="IPR015947">
    <property type="entry name" value="PUA-like_sf"/>
</dbReference>
<feature type="non-terminal residue" evidence="3">
    <location>
        <position position="1"/>
    </location>
</feature>
<name>A0A831PS31_9BACT</name>
<organism evidence="3">
    <name type="scientific">Mariniphaga anaerophila</name>
    <dbReference type="NCBI Taxonomy" id="1484053"/>
    <lineage>
        <taxon>Bacteria</taxon>
        <taxon>Pseudomonadati</taxon>
        <taxon>Bacteroidota</taxon>
        <taxon>Bacteroidia</taxon>
        <taxon>Marinilabiliales</taxon>
        <taxon>Prolixibacteraceae</taxon>
        <taxon>Mariniphaga</taxon>
    </lineage>
</organism>
<proteinExistence type="predicted"/>
<dbReference type="GO" id="GO:0016887">
    <property type="term" value="F:ATP hydrolysis activity"/>
    <property type="evidence" value="ECO:0007669"/>
    <property type="project" value="InterPro"/>
</dbReference>
<dbReference type="Pfam" id="PF07728">
    <property type="entry name" value="AAA_5"/>
    <property type="match status" value="1"/>
</dbReference>
<evidence type="ECO:0000259" key="2">
    <source>
        <dbReference type="Pfam" id="PF07728"/>
    </source>
</evidence>
<dbReference type="InterPro" id="IPR027417">
    <property type="entry name" value="P-loop_NTPase"/>
</dbReference>
<dbReference type="PANTHER" id="PTHR37291:SF1">
    <property type="entry name" value="TYPE IV METHYL-DIRECTED RESTRICTION ENZYME ECOKMCRB SUBUNIT"/>
    <property type="match status" value="1"/>
</dbReference>
<evidence type="ECO:0000313" key="3">
    <source>
        <dbReference type="EMBL" id="HDR52551.1"/>
    </source>
</evidence>
<accession>A0A831PS31</accession>
<dbReference type="InterPro" id="IPR011704">
    <property type="entry name" value="ATPase_dyneun-rel_AAA"/>
</dbReference>
<dbReference type="EMBL" id="DSDK01000738">
    <property type="protein sequence ID" value="HDR52551.1"/>
    <property type="molecule type" value="Genomic_DNA"/>
</dbReference>
<dbReference type="Proteomes" id="UP000886047">
    <property type="component" value="Unassembled WGS sequence"/>
</dbReference>
<dbReference type="Pfam" id="PF01878">
    <property type="entry name" value="EVE"/>
    <property type="match status" value="1"/>
</dbReference>
<dbReference type="GO" id="GO:0005524">
    <property type="term" value="F:ATP binding"/>
    <property type="evidence" value="ECO:0007669"/>
    <property type="project" value="InterPro"/>
</dbReference>
<reference evidence="3" key="1">
    <citation type="journal article" date="2020" name="mSystems">
        <title>Genome- and Community-Level Interaction Insights into Carbon Utilization and Element Cycling Functions of Hydrothermarchaeota in Hydrothermal Sediment.</title>
        <authorList>
            <person name="Zhou Z."/>
            <person name="Liu Y."/>
            <person name="Xu W."/>
            <person name="Pan J."/>
            <person name="Luo Z.H."/>
            <person name="Li M."/>
        </authorList>
    </citation>
    <scope>NUCLEOTIDE SEQUENCE [LARGE SCALE GENOMIC DNA]</scope>
    <source>
        <strain evidence="3">SpSt-1217</strain>
    </source>
</reference>
<dbReference type="InterPro" id="IPR002740">
    <property type="entry name" value="EVE_domain"/>
</dbReference>
<sequence>LIEEFKEKYLIGDEELWQLTNATLPENAWKDENLNILAQDVLYVTLDKNTPPNYWVFQCNPNQYDIFTKWQNLDKETWRVTSHKGEIKPGDKVILWVTREKSGCYGLCTVTSEVKNNDGDYVEMDIDYNLVNAPILKEKLLNLPEFANFKGGNQGTNLSATKEQYDKIMEMINSQTIFVSDDEQKLIHQIRSIQDEESIHFHFQMIDSFIEYYEIKKNDQRLVFSSLQKSDSLAVTVNQRYIFRTSKDSFRITLPANLLDDVSKEPEYINHEIFAEVPKIETPAIYVYFKRDRNIIEKYKNDWLKICKENLTYGIQSGYVKYDNPAYRKAAFDKNYRNQIFGIAFSNNEVKVKNKSSETELKKIKIPQNLILYGPPGTGKTYELIKNYVNHFTDKSEGKSRELFKFELVSELKWWEIITICLYELEKAKVNELVQHPLLVEKINQSKNSRPRNTVWYWLQHFTKQECPNVGVAKRSETQIFWKDENSIWSIDKSLVDEILPDLVEKLNNWKNYQPDNKIIKRFEMITFHQSYSYEEFIEGIRPGFDEDEELKYKIESGIFLRIAEKARKDSEKPYALFIDEINRGNISKIFGELITLIEPDKRQGGENELEVILPYSKSKFSVPQNLWIIGTMNTADRSIALIDTALRRRFHFKEMMPHPELLNENVDGINLQLLLAKINERIEFLLDRDHTIGHSYFISVTSKNELCEVFRDKIIPLLQEYFYNDWEKIQLVLGDNKSWGKPESQKLIQIKKSYSVEEEKRLFGFDVEDYEDEIIYEINSELVSGNFNSISEESFITIYQKPEKQLKE</sequence>
<dbReference type="InterPro" id="IPR052934">
    <property type="entry name" value="Methyl-DNA_Rec/Restrict_Enz"/>
</dbReference>
<feature type="domain" description="ATPase dynein-related AAA" evidence="2">
    <location>
        <begin position="521"/>
        <end position="651"/>
    </location>
</feature>
<dbReference type="PANTHER" id="PTHR37291">
    <property type="entry name" value="5-METHYLCYTOSINE-SPECIFIC RESTRICTION ENZYME B"/>
    <property type="match status" value="1"/>
</dbReference>